<dbReference type="InterPro" id="IPR003833">
    <property type="entry name" value="CT_C_D"/>
</dbReference>
<keyword evidence="3" id="KW-0067">ATP-binding</keyword>
<dbReference type="Gene3D" id="2.40.100.10">
    <property type="entry name" value="Cyclophilin-like"/>
    <property type="match status" value="1"/>
</dbReference>
<comment type="caution">
    <text evidence="5">The sequence shown here is derived from an EMBL/GenBank/DDBJ whole genome shotgun (WGS) entry which is preliminary data.</text>
</comment>
<keyword evidence="1" id="KW-0547">Nucleotide-binding</keyword>
<evidence type="ECO:0000313" key="6">
    <source>
        <dbReference type="Proteomes" id="UP000228758"/>
    </source>
</evidence>
<dbReference type="PANTHER" id="PTHR34698">
    <property type="entry name" value="5-OXOPROLINASE SUBUNIT B"/>
    <property type="match status" value="1"/>
</dbReference>
<dbReference type="GO" id="GO:0005524">
    <property type="term" value="F:ATP binding"/>
    <property type="evidence" value="ECO:0007669"/>
    <property type="project" value="UniProtKB-KW"/>
</dbReference>
<protein>
    <submittedName>
        <fullName evidence="5">KipI family sensor histidine kinase inhibitor</fullName>
    </submittedName>
</protein>
<evidence type="ECO:0000313" key="5">
    <source>
        <dbReference type="EMBL" id="PJJ73087.1"/>
    </source>
</evidence>
<dbReference type="SMART" id="SM00796">
    <property type="entry name" value="AHS1"/>
    <property type="match status" value="1"/>
</dbReference>
<evidence type="ECO:0000256" key="3">
    <source>
        <dbReference type="ARBA" id="ARBA00022840"/>
    </source>
</evidence>
<gene>
    <name evidence="5" type="ORF">CLV46_2670</name>
</gene>
<keyword evidence="2" id="KW-0378">Hydrolase</keyword>
<dbReference type="GO" id="GO:0016787">
    <property type="term" value="F:hydrolase activity"/>
    <property type="evidence" value="ECO:0007669"/>
    <property type="project" value="UniProtKB-KW"/>
</dbReference>
<evidence type="ECO:0000256" key="2">
    <source>
        <dbReference type="ARBA" id="ARBA00022801"/>
    </source>
</evidence>
<dbReference type="EMBL" id="PGFF01000001">
    <property type="protein sequence ID" value="PJJ73087.1"/>
    <property type="molecule type" value="Genomic_DNA"/>
</dbReference>
<dbReference type="InterPro" id="IPR029000">
    <property type="entry name" value="Cyclophilin-like_dom_sf"/>
</dbReference>
<organism evidence="5 6">
    <name type="scientific">Diaminobutyricimonas aerilata</name>
    <dbReference type="NCBI Taxonomy" id="1162967"/>
    <lineage>
        <taxon>Bacteria</taxon>
        <taxon>Bacillati</taxon>
        <taxon>Actinomycetota</taxon>
        <taxon>Actinomycetes</taxon>
        <taxon>Micrococcales</taxon>
        <taxon>Microbacteriaceae</taxon>
        <taxon>Diaminobutyricimonas</taxon>
    </lineage>
</organism>
<evidence type="ECO:0000259" key="4">
    <source>
        <dbReference type="SMART" id="SM00796"/>
    </source>
</evidence>
<sequence length="205" mass="21864">MTVQVLPFGETAVLVEYPDLPAALRAYRGLATSTPRGVVDLVPAARTVLVRFDPTMLGTRAVTRWVLDTAPVAVESAVEQPIVVPVTYDGADLESTAETLGLGADELVRRHTTATWTSAFIGFAPGFAYLVAHDLDLAVPRRATSRERVPAGSVALAGAFSGVYPRESPGGWQLIGRTDVDLWNTERTPPALLAPGVRVRFEAVG</sequence>
<dbReference type="InterPro" id="IPR010016">
    <property type="entry name" value="PxpB"/>
</dbReference>
<accession>A0A2M9CMF5</accession>
<dbReference type="Proteomes" id="UP000228758">
    <property type="component" value="Unassembled WGS sequence"/>
</dbReference>
<dbReference type="Gene3D" id="3.30.1360.40">
    <property type="match status" value="1"/>
</dbReference>
<reference evidence="5 6" key="1">
    <citation type="submission" date="2017-11" db="EMBL/GenBank/DDBJ databases">
        <title>Genomic Encyclopedia of Archaeal and Bacterial Type Strains, Phase II (KMG-II): From Individual Species to Whole Genera.</title>
        <authorList>
            <person name="Goeker M."/>
        </authorList>
    </citation>
    <scope>NUCLEOTIDE SEQUENCE [LARGE SCALE GENOMIC DNA]</scope>
    <source>
        <strain evidence="5 6">DSM 27393</strain>
    </source>
</reference>
<dbReference type="SUPFAM" id="SSF50891">
    <property type="entry name" value="Cyclophilin-like"/>
    <property type="match status" value="1"/>
</dbReference>
<evidence type="ECO:0000256" key="1">
    <source>
        <dbReference type="ARBA" id="ARBA00022741"/>
    </source>
</evidence>
<proteinExistence type="predicted"/>
<dbReference type="RefSeq" id="WP_245866854.1">
    <property type="nucleotide sequence ID" value="NZ_PGFF01000001.1"/>
</dbReference>
<feature type="domain" description="Carboxyltransferase" evidence="4">
    <location>
        <begin position="3"/>
        <end position="193"/>
    </location>
</feature>
<name>A0A2M9CMF5_9MICO</name>
<dbReference type="SUPFAM" id="SSF160467">
    <property type="entry name" value="PH0987 N-terminal domain-like"/>
    <property type="match status" value="1"/>
</dbReference>
<keyword evidence="6" id="KW-1185">Reference proteome</keyword>
<dbReference type="AlphaFoldDB" id="A0A2M9CMF5"/>
<dbReference type="PANTHER" id="PTHR34698:SF2">
    <property type="entry name" value="5-OXOPROLINASE SUBUNIT B"/>
    <property type="match status" value="1"/>
</dbReference>
<dbReference type="Pfam" id="PF02682">
    <property type="entry name" value="CT_C_D"/>
    <property type="match status" value="1"/>
</dbReference>